<protein>
    <recommendedName>
        <fullName evidence="1">Ferritin-like domain-containing protein</fullName>
    </recommendedName>
</protein>
<dbReference type="InterPro" id="IPR059125">
    <property type="entry name" value="Ferritin_actino"/>
</dbReference>
<dbReference type="InterPro" id="IPR009078">
    <property type="entry name" value="Ferritin-like_SF"/>
</dbReference>
<dbReference type="EMBL" id="MAXA01000001">
    <property type="protein sequence ID" value="OHV47013.1"/>
    <property type="molecule type" value="Genomic_DNA"/>
</dbReference>
<dbReference type="AlphaFoldDB" id="A0A1S1RJU3"/>
<dbReference type="RefSeq" id="WP_071059344.1">
    <property type="nucleotide sequence ID" value="NZ_JBFLUH010000013.1"/>
</dbReference>
<feature type="domain" description="Ferritin-like" evidence="1">
    <location>
        <begin position="36"/>
        <end position="214"/>
    </location>
</feature>
<evidence type="ECO:0000313" key="2">
    <source>
        <dbReference type="EMBL" id="OHV47013.1"/>
    </source>
</evidence>
<dbReference type="Gene3D" id="1.20.1260.10">
    <property type="match status" value="1"/>
</dbReference>
<dbReference type="Pfam" id="PF13794">
    <property type="entry name" value="MiaE_2"/>
    <property type="match status" value="1"/>
</dbReference>
<comment type="caution">
    <text evidence="2">The sequence shown here is derived from an EMBL/GenBank/DDBJ whole genome shotgun (WGS) entry which is preliminary data.</text>
</comment>
<keyword evidence="3" id="KW-1185">Reference proteome</keyword>
<dbReference type="InterPro" id="IPR012347">
    <property type="entry name" value="Ferritin-like"/>
</dbReference>
<sequence>MNGAIDATDVTDATEATGAPVAADPALAVPGTADPALVDLLGLLAYGELTAFERMATDARMSPTLADKIALGRMAAAEFAHFEAIERELTRLGVDLEQAMGPFVPALTAFHNLTAPSDWLESLVKAYVGDNIAADFYREIAGRLAPQARALVLSVLADTGHAAFAVERVRAAIATNPVVAGRLALWARRLVGEALTQAQRVAVDRDALTGLLAGVGDLQEIAGIFNRIMAAHGRRMSALGLSA</sequence>
<dbReference type="Proteomes" id="UP000179769">
    <property type="component" value="Unassembled WGS sequence"/>
</dbReference>
<reference evidence="3" key="1">
    <citation type="submission" date="2016-07" db="EMBL/GenBank/DDBJ databases">
        <title>Frankia sp. NRRL B-16219 Genome sequencing.</title>
        <authorList>
            <person name="Ghodhbane-Gtari F."/>
            <person name="Swanson E."/>
            <person name="Gueddou A."/>
            <person name="Louati M."/>
            <person name="Nouioui I."/>
            <person name="Hezbri K."/>
            <person name="Abebe-Akele F."/>
            <person name="Simpson S."/>
            <person name="Morris K."/>
            <person name="Thomas K."/>
            <person name="Gtari M."/>
            <person name="Tisa L.S."/>
        </authorList>
    </citation>
    <scope>NUCLEOTIDE SEQUENCE [LARGE SCALE GENOMIC DNA]</scope>
    <source>
        <strain evidence="3">NRRL B-16219</strain>
    </source>
</reference>
<organism evidence="2 3">
    <name type="scientific">Parafrankia soli</name>
    <dbReference type="NCBI Taxonomy" id="2599596"/>
    <lineage>
        <taxon>Bacteria</taxon>
        <taxon>Bacillati</taxon>
        <taxon>Actinomycetota</taxon>
        <taxon>Actinomycetes</taxon>
        <taxon>Frankiales</taxon>
        <taxon>Frankiaceae</taxon>
        <taxon>Parafrankia</taxon>
    </lineage>
</organism>
<proteinExistence type="predicted"/>
<evidence type="ECO:0000259" key="1">
    <source>
        <dbReference type="Pfam" id="PF13794"/>
    </source>
</evidence>
<dbReference type="SUPFAM" id="SSF47240">
    <property type="entry name" value="Ferritin-like"/>
    <property type="match status" value="1"/>
</dbReference>
<gene>
    <name evidence="2" type="ORF">BBK14_01040</name>
</gene>
<evidence type="ECO:0000313" key="3">
    <source>
        <dbReference type="Proteomes" id="UP000179769"/>
    </source>
</evidence>
<name>A0A1S1RJU3_9ACTN</name>
<accession>A0A1S1RJU3</accession>